<dbReference type="InterPro" id="IPR011483">
    <property type="entry name" value="Sde182_NH-like"/>
</dbReference>
<feature type="chain" id="PRO_5039091688" evidence="1">
    <location>
        <begin position="22"/>
        <end position="99"/>
    </location>
</feature>
<dbReference type="Proteomes" id="UP000235073">
    <property type="component" value="Unassembled WGS sequence"/>
</dbReference>
<keyword evidence="1" id="KW-0732">Signal</keyword>
<dbReference type="AlphaFoldDB" id="A0A2I1YHE1"/>
<feature type="domain" description="Cellulose-binding Sde182 nucleoside hydrolase-like" evidence="2">
    <location>
        <begin position="47"/>
        <end position="88"/>
    </location>
</feature>
<organism evidence="3 4">
    <name type="scientific">Streptococcus macedonicus</name>
    <name type="common">Streptococcus gallolyticus macedonicus</name>
    <dbReference type="NCBI Taxonomy" id="59310"/>
    <lineage>
        <taxon>Bacteria</taxon>
        <taxon>Bacillati</taxon>
        <taxon>Bacillota</taxon>
        <taxon>Bacilli</taxon>
        <taxon>Lactobacillales</taxon>
        <taxon>Streptococcaceae</taxon>
        <taxon>Streptococcus</taxon>
    </lineage>
</organism>
<dbReference type="Pfam" id="PF07632">
    <property type="entry name" value="Sde182_NH-like"/>
    <property type="match status" value="1"/>
</dbReference>
<evidence type="ECO:0000256" key="1">
    <source>
        <dbReference type="SAM" id="SignalP"/>
    </source>
</evidence>
<reference evidence="3 4" key="1">
    <citation type="submission" date="2017-12" db="EMBL/GenBank/DDBJ databases">
        <title>Phylogenetic diversity of female urinary microbiome.</title>
        <authorList>
            <person name="Thomas-White K."/>
            <person name="Wolfe A.J."/>
        </authorList>
    </citation>
    <scope>NUCLEOTIDE SEQUENCE [LARGE SCALE GENOMIC DNA]</scope>
    <source>
        <strain evidence="3 4">UMB0733</strain>
    </source>
</reference>
<sequence>MNWKKMLVFGIVGLFSLGLTACSTSPSTTSSAKKNVTNNQTSLEKYRTVITTDGEVDDMNSMIRYLYYSNEMDLAGIILTSSTFHYNSKFYYSKGYKIW</sequence>
<dbReference type="PROSITE" id="PS51257">
    <property type="entry name" value="PROKAR_LIPOPROTEIN"/>
    <property type="match status" value="1"/>
</dbReference>
<dbReference type="EMBL" id="PKIB01000002">
    <property type="protein sequence ID" value="PLA54272.1"/>
    <property type="molecule type" value="Genomic_DNA"/>
</dbReference>
<dbReference type="GO" id="GO:0016799">
    <property type="term" value="F:hydrolase activity, hydrolyzing N-glycosyl compounds"/>
    <property type="evidence" value="ECO:0007669"/>
    <property type="project" value="InterPro"/>
</dbReference>
<dbReference type="RefSeq" id="WP_003065030.1">
    <property type="nucleotide sequence ID" value="NZ_PKIB01000002.1"/>
</dbReference>
<dbReference type="InterPro" id="IPR036452">
    <property type="entry name" value="Ribo_hydro-like"/>
</dbReference>
<name>A0A2I1YHE1_STRMC</name>
<evidence type="ECO:0000313" key="3">
    <source>
        <dbReference type="EMBL" id="PLA54272.1"/>
    </source>
</evidence>
<evidence type="ECO:0000313" key="4">
    <source>
        <dbReference type="Proteomes" id="UP000235073"/>
    </source>
</evidence>
<gene>
    <name evidence="3" type="ORF">CYK21_03315</name>
</gene>
<evidence type="ECO:0000259" key="2">
    <source>
        <dbReference type="Pfam" id="PF07632"/>
    </source>
</evidence>
<feature type="signal peptide" evidence="1">
    <location>
        <begin position="1"/>
        <end position="21"/>
    </location>
</feature>
<comment type="caution">
    <text evidence="3">The sequence shown here is derived from an EMBL/GenBank/DDBJ whole genome shotgun (WGS) entry which is preliminary data.</text>
</comment>
<dbReference type="Gene3D" id="3.90.245.10">
    <property type="entry name" value="Ribonucleoside hydrolase-like"/>
    <property type="match status" value="1"/>
</dbReference>
<proteinExistence type="predicted"/>
<accession>A0A2I1YHE1</accession>
<protein>
    <submittedName>
        <fullName evidence="3">DUF1593 domain-containing protein</fullName>
    </submittedName>
</protein>